<dbReference type="EMBL" id="FOVD01000002">
    <property type="protein sequence ID" value="SFN23725.1"/>
    <property type="molecule type" value="Genomic_DNA"/>
</dbReference>
<feature type="transmembrane region" description="Helical" evidence="9">
    <location>
        <begin position="406"/>
        <end position="429"/>
    </location>
</feature>
<evidence type="ECO:0000256" key="7">
    <source>
        <dbReference type="ARBA" id="ARBA00022840"/>
    </source>
</evidence>
<dbReference type="CDD" id="cd16917">
    <property type="entry name" value="HATPase_UhpB-NarQ-NarX-like"/>
    <property type="match status" value="1"/>
</dbReference>
<dbReference type="GO" id="GO:0000155">
    <property type="term" value="F:phosphorelay sensor kinase activity"/>
    <property type="evidence" value="ECO:0007669"/>
    <property type="project" value="InterPro"/>
</dbReference>
<dbReference type="PANTHER" id="PTHR24421">
    <property type="entry name" value="NITRATE/NITRITE SENSOR PROTEIN NARX-RELATED"/>
    <property type="match status" value="1"/>
</dbReference>
<protein>
    <recommendedName>
        <fullName evidence="2">histidine kinase</fullName>
        <ecNumber evidence="2">2.7.13.3</ecNumber>
    </recommendedName>
</protein>
<feature type="domain" description="Histidine kinase" evidence="10">
    <location>
        <begin position="472"/>
        <end position="664"/>
    </location>
</feature>
<organism evidence="11 12">
    <name type="scientific">Chryseobacterium oleae</name>
    <dbReference type="NCBI Taxonomy" id="491207"/>
    <lineage>
        <taxon>Bacteria</taxon>
        <taxon>Pseudomonadati</taxon>
        <taxon>Bacteroidota</taxon>
        <taxon>Flavobacteriia</taxon>
        <taxon>Flavobacteriales</taxon>
        <taxon>Weeksellaceae</taxon>
        <taxon>Chryseobacterium group</taxon>
        <taxon>Chryseobacterium</taxon>
    </lineage>
</organism>
<keyword evidence="7" id="KW-0067">ATP-binding</keyword>
<dbReference type="InterPro" id="IPR005467">
    <property type="entry name" value="His_kinase_dom"/>
</dbReference>
<keyword evidence="4" id="KW-0808">Transferase</keyword>
<dbReference type="AlphaFoldDB" id="A0A1I4XD75"/>
<evidence type="ECO:0000313" key="11">
    <source>
        <dbReference type="EMBL" id="SFN23725.1"/>
    </source>
</evidence>
<sequence length="665" mass="77285">MTKRILLFFYLLIGLILQAQLLFPLNEKKFTDSLEWVVKNNKDALSKADACFLLSNYYRNTDTISSRKYLNNGKALGGKDAFTVAKYHYYEGQYFLDQDKDKAAQSYHKAIEAFSKLKDRKADLYKSLCWYGYGITQKNKEGYPYLIKVILEKSIPTAEKYGDSKITGFLYTQLGLMLTYNAEFEKAGNYNTKALDILEKKAPHSTELFYNYLNISTNYCYQVKADIGKKYLDKAEKMISPYPDSSSNALFYYSKTLYYVSKQGHDQALAAIEKGLFYTKKFNQKLLMQMFYFHKYDILKKEKKYVEAKDLLEEILAEKTLATDLNNKKTLYSHLSNINEIMGNPTQALAWEKKYSKLNDSINAENIKLEINKLETKYNTSEKERRIAFLDAEKNQKEMEVNKKNYYLWVLSLFLLFIMIVLVFLFIIYRNNKKLSEQKEINLRQKIEDINQKEELALTKAILEGEERERERIAKDLHDGLGGMLAGVKINFSTWSAGHLEVEQHKDFYKILDRLDLSISELRHVARNLMPESLLNFGLETALNDLCEFYIRKDLDIYFQPINIEKDLPLTIQLNIYRIVQELLANAVKHSGASNILLQCSQSGENFMITIEDNGKGFDKDIEKPSKSMGFHNLKNRVNYFKGKMEVSSDNQGTTINIELNIHGE</sequence>
<proteinExistence type="predicted"/>
<dbReference type="SUPFAM" id="SSF55874">
    <property type="entry name" value="ATPase domain of HSP90 chaperone/DNA topoisomerase II/histidine kinase"/>
    <property type="match status" value="1"/>
</dbReference>
<accession>A0A1I4XD75</accession>
<evidence type="ECO:0000256" key="3">
    <source>
        <dbReference type="ARBA" id="ARBA00022553"/>
    </source>
</evidence>
<evidence type="ECO:0000256" key="2">
    <source>
        <dbReference type="ARBA" id="ARBA00012438"/>
    </source>
</evidence>
<evidence type="ECO:0000259" key="10">
    <source>
        <dbReference type="PROSITE" id="PS50109"/>
    </source>
</evidence>
<dbReference type="InterPro" id="IPR003594">
    <property type="entry name" value="HATPase_dom"/>
</dbReference>
<dbReference type="PANTHER" id="PTHR24421:SF10">
    <property type="entry name" value="NITRATE_NITRITE SENSOR PROTEIN NARQ"/>
    <property type="match status" value="1"/>
</dbReference>
<dbReference type="InterPro" id="IPR011712">
    <property type="entry name" value="Sig_transdc_His_kin_sub3_dim/P"/>
</dbReference>
<dbReference type="GO" id="GO:0046983">
    <property type="term" value="F:protein dimerization activity"/>
    <property type="evidence" value="ECO:0007669"/>
    <property type="project" value="InterPro"/>
</dbReference>
<comment type="catalytic activity">
    <reaction evidence="1">
        <text>ATP + protein L-histidine = ADP + protein N-phospho-L-histidine.</text>
        <dbReference type="EC" id="2.7.13.3"/>
    </reaction>
</comment>
<dbReference type="InterPro" id="IPR011990">
    <property type="entry name" value="TPR-like_helical_dom_sf"/>
</dbReference>
<evidence type="ECO:0000313" key="12">
    <source>
        <dbReference type="Proteomes" id="UP000198769"/>
    </source>
</evidence>
<evidence type="ECO:0000256" key="5">
    <source>
        <dbReference type="ARBA" id="ARBA00022741"/>
    </source>
</evidence>
<dbReference type="SUPFAM" id="SSF48452">
    <property type="entry name" value="TPR-like"/>
    <property type="match status" value="1"/>
</dbReference>
<keyword evidence="9" id="KW-1133">Transmembrane helix</keyword>
<dbReference type="InterPro" id="IPR036890">
    <property type="entry name" value="HATPase_C_sf"/>
</dbReference>
<dbReference type="EC" id="2.7.13.3" evidence="2"/>
<keyword evidence="12" id="KW-1185">Reference proteome</keyword>
<dbReference type="Pfam" id="PF02518">
    <property type="entry name" value="HATPase_c"/>
    <property type="match status" value="1"/>
</dbReference>
<gene>
    <name evidence="11" type="ORF">SAMN05421594_1735</name>
</gene>
<keyword evidence="5" id="KW-0547">Nucleotide-binding</keyword>
<evidence type="ECO:0000256" key="6">
    <source>
        <dbReference type="ARBA" id="ARBA00022777"/>
    </source>
</evidence>
<keyword evidence="8" id="KW-0902">Two-component regulatory system</keyword>
<evidence type="ECO:0000256" key="1">
    <source>
        <dbReference type="ARBA" id="ARBA00000085"/>
    </source>
</evidence>
<dbReference type="PROSITE" id="PS50109">
    <property type="entry name" value="HIS_KIN"/>
    <property type="match status" value="1"/>
</dbReference>
<dbReference type="Gene3D" id="1.20.5.1930">
    <property type="match status" value="1"/>
</dbReference>
<reference evidence="12" key="1">
    <citation type="submission" date="2016-10" db="EMBL/GenBank/DDBJ databases">
        <authorList>
            <person name="Varghese N."/>
            <person name="Submissions S."/>
        </authorList>
    </citation>
    <scope>NUCLEOTIDE SEQUENCE [LARGE SCALE GENOMIC DNA]</scope>
    <source>
        <strain evidence="12">DSM 25575</strain>
    </source>
</reference>
<keyword evidence="3" id="KW-0597">Phosphoprotein</keyword>
<dbReference type="SMART" id="SM00387">
    <property type="entry name" value="HATPase_c"/>
    <property type="match status" value="1"/>
</dbReference>
<evidence type="ECO:0000256" key="8">
    <source>
        <dbReference type="ARBA" id="ARBA00023012"/>
    </source>
</evidence>
<evidence type="ECO:0000256" key="9">
    <source>
        <dbReference type="SAM" id="Phobius"/>
    </source>
</evidence>
<dbReference type="Proteomes" id="UP000198769">
    <property type="component" value="Unassembled WGS sequence"/>
</dbReference>
<keyword evidence="9" id="KW-0472">Membrane</keyword>
<dbReference type="GO" id="GO:0005524">
    <property type="term" value="F:ATP binding"/>
    <property type="evidence" value="ECO:0007669"/>
    <property type="project" value="UniProtKB-KW"/>
</dbReference>
<name>A0A1I4XD75_CHROL</name>
<dbReference type="InterPro" id="IPR050482">
    <property type="entry name" value="Sensor_HK_TwoCompSys"/>
</dbReference>
<keyword evidence="6 11" id="KW-0418">Kinase</keyword>
<keyword evidence="9" id="KW-0812">Transmembrane</keyword>
<evidence type="ECO:0000256" key="4">
    <source>
        <dbReference type="ARBA" id="ARBA00022679"/>
    </source>
</evidence>
<dbReference type="RefSeq" id="WP_090024096.1">
    <property type="nucleotide sequence ID" value="NZ_FOVD01000002.1"/>
</dbReference>
<dbReference type="Gene3D" id="3.30.565.10">
    <property type="entry name" value="Histidine kinase-like ATPase, C-terminal domain"/>
    <property type="match status" value="1"/>
</dbReference>
<dbReference type="OrthoDB" id="9778366at2"/>
<dbReference type="Pfam" id="PF07730">
    <property type="entry name" value="HisKA_3"/>
    <property type="match status" value="1"/>
</dbReference>
<dbReference type="Gene3D" id="1.25.40.10">
    <property type="entry name" value="Tetratricopeptide repeat domain"/>
    <property type="match status" value="1"/>
</dbReference>
<dbReference type="GO" id="GO:0016020">
    <property type="term" value="C:membrane"/>
    <property type="evidence" value="ECO:0007669"/>
    <property type="project" value="InterPro"/>
</dbReference>